<evidence type="ECO:0000256" key="1">
    <source>
        <dbReference type="SAM" id="MobiDB-lite"/>
    </source>
</evidence>
<organism evidence="2 3">
    <name type="scientific">Trametes coccinea (strain BRFM310)</name>
    <name type="common">Pycnoporus coccineus</name>
    <dbReference type="NCBI Taxonomy" id="1353009"/>
    <lineage>
        <taxon>Eukaryota</taxon>
        <taxon>Fungi</taxon>
        <taxon>Dikarya</taxon>
        <taxon>Basidiomycota</taxon>
        <taxon>Agaricomycotina</taxon>
        <taxon>Agaricomycetes</taxon>
        <taxon>Polyporales</taxon>
        <taxon>Polyporaceae</taxon>
        <taxon>Trametes</taxon>
    </lineage>
</organism>
<feature type="region of interest" description="Disordered" evidence="1">
    <location>
        <begin position="57"/>
        <end position="83"/>
    </location>
</feature>
<protein>
    <submittedName>
        <fullName evidence="2">Uncharacterized protein</fullName>
    </submittedName>
</protein>
<dbReference type="EMBL" id="KZ084118">
    <property type="protein sequence ID" value="OSD00545.1"/>
    <property type="molecule type" value="Genomic_DNA"/>
</dbReference>
<sequence>MDGRFVSLYDPPRAIRYQRIPRSQSLSAYDTSVVRYVFLPSSHSSICYPSAADPAPSWLLPRKGQEKENDEGLRGGHPVRCHLPRDQVNHSRIRGGEPVRRVPRAAAPPRQDPPLDAWGGVLVAVRVQGRQLGGVVECAARPGGRRWRVGVSPGQRSGTQVVRFGDAATREARYENLTLRLHMVCNRICMIIYLPHHVACRLLRSAPSDVSGC</sequence>
<keyword evidence="3" id="KW-1185">Reference proteome</keyword>
<dbReference type="AlphaFoldDB" id="A0A1Y2IHD4"/>
<accession>A0A1Y2IHD4</accession>
<dbReference type="Proteomes" id="UP000193067">
    <property type="component" value="Unassembled WGS sequence"/>
</dbReference>
<gene>
    <name evidence="2" type="ORF">PYCCODRAFT_691976</name>
</gene>
<feature type="compositionally biased region" description="Basic and acidic residues" evidence="1">
    <location>
        <begin position="63"/>
        <end position="74"/>
    </location>
</feature>
<evidence type="ECO:0000313" key="3">
    <source>
        <dbReference type="Proteomes" id="UP000193067"/>
    </source>
</evidence>
<name>A0A1Y2IHD4_TRAC3</name>
<proteinExistence type="predicted"/>
<reference evidence="2 3" key="1">
    <citation type="journal article" date="2015" name="Biotechnol. Biofuels">
        <title>Enhanced degradation of softwood versus hardwood by the white-rot fungus Pycnoporus coccineus.</title>
        <authorList>
            <person name="Couturier M."/>
            <person name="Navarro D."/>
            <person name="Chevret D."/>
            <person name="Henrissat B."/>
            <person name="Piumi F."/>
            <person name="Ruiz-Duenas F.J."/>
            <person name="Martinez A.T."/>
            <person name="Grigoriev I.V."/>
            <person name="Riley R."/>
            <person name="Lipzen A."/>
            <person name="Berrin J.G."/>
            <person name="Master E.R."/>
            <person name="Rosso M.N."/>
        </authorList>
    </citation>
    <scope>NUCLEOTIDE SEQUENCE [LARGE SCALE GENOMIC DNA]</scope>
    <source>
        <strain evidence="2 3">BRFM310</strain>
    </source>
</reference>
<evidence type="ECO:0000313" key="2">
    <source>
        <dbReference type="EMBL" id="OSD00545.1"/>
    </source>
</evidence>